<keyword evidence="3 4" id="KW-0808">Transferase</keyword>
<keyword evidence="6" id="KW-0012">Acyltransferase</keyword>
<evidence type="ECO:0000256" key="2">
    <source>
        <dbReference type="ARBA" id="ARBA00008467"/>
    </source>
</evidence>
<gene>
    <name evidence="6" type="primary">fabF</name>
    <name evidence="6" type="ORF">NCTC1542_06815</name>
</gene>
<evidence type="ECO:0000313" key="6">
    <source>
        <dbReference type="EMBL" id="SUA31461.1"/>
    </source>
</evidence>
<comment type="similarity">
    <text evidence="2 4">Belongs to the thiolase-like superfamily. Beta-ketoacyl-ACP synthases family.</text>
</comment>
<evidence type="ECO:0000256" key="3">
    <source>
        <dbReference type="ARBA" id="ARBA00022679"/>
    </source>
</evidence>
<feature type="domain" description="Ketosynthase family 3 (KS3)" evidence="5">
    <location>
        <begin position="3"/>
        <end position="384"/>
    </location>
</feature>
<proteinExistence type="inferred from homology"/>
<protein>
    <submittedName>
        <fullName evidence="6">3-oxoacyl-(Acyl-carrier-protein) synthase</fullName>
        <ecNumber evidence="6">2.3.1.179</ecNumber>
    </submittedName>
</protein>
<dbReference type="Gene3D" id="3.40.47.10">
    <property type="match status" value="2"/>
</dbReference>
<dbReference type="InterPro" id="IPR016039">
    <property type="entry name" value="Thiolase-like"/>
</dbReference>
<evidence type="ECO:0000259" key="5">
    <source>
        <dbReference type="PROSITE" id="PS52004"/>
    </source>
</evidence>
<dbReference type="PANTHER" id="PTHR11712:SF347">
    <property type="entry name" value="BETA KETOACYL-ACYL CARRIER PROTEIN SYNTHASE"/>
    <property type="match status" value="1"/>
</dbReference>
<dbReference type="Pfam" id="PF00109">
    <property type="entry name" value="ketoacyl-synt"/>
    <property type="match status" value="1"/>
</dbReference>
<dbReference type="SMART" id="SM00825">
    <property type="entry name" value="PKS_KS"/>
    <property type="match status" value="1"/>
</dbReference>
<dbReference type="EMBL" id="UGQY01000006">
    <property type="protein sequence ID" value="SUA31461.1"/>
    <property type="molecule type" value="Genomic_DNA"/>
</dbReference>
<accession>A0A378WDJ6</accession>
<dbReference type="SUPFAM" id="SSF53901">
    <property type="entry name" value="Thiolase-like"/>
    <property type="match status" value="2"/>
</dbReference>
<evidence type="ECO:0000313" key="7">
    <source>
        <dbReference type="Proteomes" id="UP000255389"/>
    </source>
</evidence>
<organism evidence="6 7">
    <name type="scientific">Mycolicibacterium fortuitum</name>
    <name type="common">Mycobacterium fortuitum</name>
    <dbReference type="NCBI Taxonomy" id="1766"/>
    <lineage>
        <taxon>Bacteria</taxon>
        <taxon>Bacillati</taxon>
        <taxon>Actinomycetota</taxon>
        <taxon>Actinomycetes</taxon>
        <taxon>Mycobacteriales</taxon>
        <taxon>Mycobacteriaceae</taxon>
        <taxon>Mycolicibacterium</taxon>
    </lineage>
</organism>
<dbReference type="GO" id="GO:0006633">
    <property type="term" value="P:fatty acid biosynthetic process"/>
    <property type="evidence" value="ECO:0007669"/>
    <property type="project" value="TreeGrafter"/>
</dbReference>
<dbReference type="AlphaFoldDB" id="A0A378WDJ6"/>
<dbReference type="UniPathway" id="UPA00915"/>
<dbReference type="EC" id="2.3.1.179" evidence="6"/>
<evidence type="ECO:0000256" key="1">
    <source>
        <dbReference type="ARBA" id="ARBA00004796"/>
    </source>
</evidence>
<dbReference type="Proteomes" id="UP000255389">
    <property type="component" value="Unassembled WGS sequence"/>
</dbReference>
<reference evidence="6 7" key="1">
    <citation type="submission" date="2018-06" db="EMBL/GenBank/DDBJ databases">
        <authorList>
            <consortium name="Pathogen Informatics"/>
            <person name="Doyle S."/>
        </authorList>
    </citation>
    <scope>NUCLEOTIDE SEQUENCE [LARGE SCALE GENOMIC DNA]</scope>
    <source>
        <strain evidence="6 7">NCTC1542</strain>
    </source>
</reference>
<dbReference type="InterPro" id="IPR020841">
    <property type="entry name" value="PKS_Beta-ketoAc_synthase_dom"/>
</dbReference>
<dbReference type="InterPro" id="IPR000794">
    <property type="entry name" value="Beta-ketoacyl_synthase"/>
</dbReference>
<name>A0A378WDJ6_MYCFO</name>
<dbReference type="PANTHER" id="PTHR11712">
    <property type="entry name" value="POLYKETIDE SYNTHASE-RELATED"/>
    <property type="match status" value="1"/>
</dbReference>
<dbReference type="InterPro" id="IPR014031">
    <property type="entry name" value="Ketoacyl_synth_C"/>
</dbReference>
<evidence type="ECO:0000256" key="4">
    <source>
        <dbReference type="RuleBase" id="RU003694"/>
    </source>
</evidence>
<dbReference type="Pfam" id="PF02801">
    <property type="entry name" value="Ketoacyl-synt_C"/>
    <property type="match status" value="1"/>
</dbReference>
<comment type="pathway">
    <text evidence="1">Lipid metabolism; mycolic acid biosynthesis.</text>
</comment>
<sequence length="396" mass="41301">MNTDLTFVAGIGAVTGYGWGAGELWAGLLSSKPAATLVAGYADDGQGSAWLAQVPAGGDPQDGPTRSARAMRAVAREAITDARRRGWRPGPRVGLLHAVVLPEVEEWRRFYVEEGGRRRVRDYLALMPSTPVSMLMQEFGFHGPAMNVSAMCASGNAGLITAKLWLDAGVVDDVVFIATDLSLTPENVGHFVKLGVAVVDTEPLDACRPFQEGSRGFSVGEASVAFVLSKHADTPYVSLLGGAMTHDAHHVTSVDPRRTQVDQCVQLALANAGVKASEVRYMNAHGPGTQQCDAAEAGVLDELLEGRPEIYSVKPLTGHCQGAAAAVEVAAAALGYECGVVPAAPTVAAGHRRLLDGPSAMACGLTLKTSLGMGGQNSAVVLGPAPDRPARTTRPC</sequence>
<dbReference type="InterPro" id="IPR014030">
    <property type="entry name" value="Ketoacyl_synth_N"/>
</dbReference>
<dbReference type="PROSITE" id="PS52004">
    <property type="entry name" value="KS3_2"/>
    <property type="match status" value="1"/>
</dbReference>
<dbReference type="GO" id="GO:0004315">
    <property type="term" value="F:3-oxoacyl-[acyl-carrier-protein] synthase activity"/>
    <property type="evidence" value="ECO:0007669"/>
    <property type="project" value="UniProtKB-EC"/>
</dbReference>